<comment type="caution">
    <text evidence="11">The sequence shown here is derived from an EMBL/GenBank/DDBJ whole genome shotgun (WGS) entry which is preliminary data.</text>
</comment>
<accession>A0A652YSX5</accession>
<dbReference type="Gene3D" id="1.20.1720.10">
    <property type="entry name" value="Multidrug resistance protein D"/>
    <property type="match status" value="1"/>
</dbReference>
<evidence type="ECO:0000256" key="2">
    <source>
        <dbReference type="ARBA" id="ARBA00007520"/>
    </source>
</evidence>
<dbReference type="GO" id="GO:0005886">
    <property type="term" value="C:plasma membrane"/>
    <property type="evidence" value="ECO:0007669"/>
    <property type="project" value="UniProtKB-SubCell"/>
</dbReference>
<feature type="compositionally biased region" description="Basic and acidic residues" evidence="8">
    <location>
        <begin position="1"/>
        <end position="15"/>
    </location>
</feature>
<evidence type="ECO:0000256" key="6">
    <source>
        <dbReference type="ARBA" id="ARBA00022989"/>
    </source>
</evidence>
<proteinExistence type="inferred from homology"/>
<feature type="transmembrane region" description="Helical" evidence="9">
    <location>
        <begin position="248"/>
        <end position="267"/>
    </location>
</feature>
<feature type="transmembrane region" description="Helical" evidence="9">
    <location>
        <begin position="68"/>
        <end position="86"/>
    </location>
</feature>
<keyword evidence="4" id="KW-1003">Cell membrane</keyword>
<dbReference type="FunFam" id="1.20.1720.10:FF:000004">
    <property type="entry name" value="EmrB/QacA family drug resistance transporter"/>
    <property type="match status" value="1"/>
</dbReference>
<dbReference type="PANTHER" id="PTHR23501">
    <property type="entry name" value="MAJOR FACILITATOR SUPERFAMILY"/>
    <property type="match status" value="1"/>
</dbReference>
<dbReference type="PANTHER" id="PTHR23501:SF197">
    <property type="entry name" value="COMD"/>
    <property type="match status" value="1"/>
</dbReference>
<dbReference type="Pfam" id="PF07690">
    <property type="entry name" value="MFS_1"/>
    <property type="match status" value="1"/>
</dbReference>
<dbReference type="PROSITE" id="PS50850">
    <property type="entry name" value="MFS"/>
    <property type="match status" value="1"/>
</dbReference>
<keyword evidence="7 9" id="KW-0472">Membrane</keyword>
<keyword evidence="6 9" id="KW-1133">Transmembrane helix</keyword>
<comment type="subcellular location">
    <subcellularLocation>
        <location evidence="1">Cell membrane</location>
        <topology evidence="1">Multi-pass membrane protein</topology>
    </subcellularLocation>
</comment>
<feature type="transmembrane region" description="Helical" evidence="9">
    <location>
        <begin position="215"/>
        <end position="236"/>
    </location>
</feature>
<feature type="region of interest" description="Disordered" evidence="8">
    <location>
        <begin position="1"/>
        <end position="23"/>
    </location>
</feature>
<keyword evidence="3" id="KW-0813">Transport</keyword>
<sequence length="530" mass="55449">MSVHDEQQSDTEKQESASSSVPVHSRRDIRMALTGTLLGLVLAALASTTILTSLPIMMSDLGAGQSAYTWVVSSTLLTTTVSLAIWGKLADLFSHKNLMYGAIGIFVTASLFAGLSPSAEVLISFRALQGVGAGGLIAVGPVLLADLLSPRERGRYAGLISGVIGVGTMGGPVIGGIITDSVGWRWNFYLGIPFAIAAVLLLQKSLHLPVHSRKARIDWLGATLIAGGASLLMLWVTMAGHQFPWGSWISISMATGALAFAVAVVLVERKVEEPVIPLSLLMDASISRVVIASTALGVTMLAVPTFMSQYFQIARGLSASMSGTFMLSMSLATFLAASIVGQVISRTGRWKLWVITGSVFLVLGLTGLATLNISTNPVAVSAYLVAIGFAIGVLMQNLLIVSQNCAPANQLGAATALPAFFRQLASAISVSILGAVLMARISTFQASRVHSSGGSEAASGVSVPRISEFDEPLRGLVQEQYADIIGDLFLLCVPLAVVGLLATLALPNIPLRTKTALQERDLGTSIESST</sequence>
<evidence type="ECO:0000313" key="11">
    <source>
        <dbReference type="EMBL" id="TYQ06140.1"/>
    </source>
</evidence>
<dbReference type="InterPro" id="IPR020846">
    <property type="entry name" value="MFS_dom"/>
</dbReference>
<feature type="transmembrane region" description="Helical" evidence="9">
    <location>
        <begin position="98"/>
        <end position="115"/>
    </location>
</feature>
<feature type="transmembrane region" description="Helical" evidence="9">
    <location>
        <begin position="319"/>
        <end position="340"/>
    </location>
</feature>
<evidence type="ECO:0000256" key="4">
    <source>
        <dbReference type="ARBA" id="ARBA00022475"/>
    </source>
</evidence>
<dbReference type="SUPFAM" id="SSF103473">
    <property type="entry name" value="MFS general substrate transporter"/>
    <property type="match status" value="1"/>
</dbReference>
<dbReference type="InterPro" id="IPR011701">
    <property type="entry name" value="MFS"/>
</dbReference>
<feature type="transmembrane region" description="Helical" evidence="9">
    <location>
        <begin position="484"/>
        <end position="506"/>
    </location>
</feature>
<dbReference type="EMBL" id="VNIQ01000002">
    <property type="protein sequence ID" value="TYQ06140.1"/>
    <property type="molecule type" value="Genomic_DNA"/>
</dbReference>
<evidence type="ECO:0000256" key="5">
    <source>
        <dbReference type="ARBA" id="ARBA00022692"/>
    </source>
</evidence>
<evidence type="ECO:0000256" key="3">
    <source>
        <dbReference type="ARBA" id="ARBA00022448"/>
    </source>
</evidence>
<feature type="transmembrane region" description="Helical" evidence="9">
    <location>
        <begin position="288"/>
        <end position="307"/>
    </location>
</feature>
<protein>
    <submittedName>
        <fullName evidence="11">Putative MFS family arabinose efflux permease</fullName>
    </submittedName>
</protein>
<evidence type="ECO:0000256" key="1">
    <source>
        <dbReference type="ARBA" id="ARBA00004651"/>
    </source>
</evidence>
<feature type="domain" description="Major facilitator superfamily (MFS) profile" evidence="10">
    <location>
        <begin position="32"/>
        <end position="511"/>
    </location>
</feature>
<comment type="similarity">
    <text evidence="2">Belongs to the major facilitator superfamily. TCR/Tet family.</text>
</comment>
<dbReference type="AlphaFoldDB" id="A0A652YSX5"/>
<feature type="transmembrane region" description="Helical" evidence="9">
    <location>
        <begin position="32"/>
        <end position="56"/>
    </location>
</feature>
<feature type="transmembrane region" description="Helical" evidence="9">
    <location>
        <begin position="352"/>
        <end position="374"/>
    </location>
</feature>
<dbReference type="InterPro" id="IPR036259">
    <property type="entry name" value="MFS_trans_sf"/>
</dbReference>
<feature type="transmembrane region" description="Helical" evidence="9">
    <location>
        <begin position="420"/>
        <end position="441"/>
    </location>
</feature>
<dbReference type="GO" id="GO:0022857">
    <property type="term" value="F:transmembrane transporter activity"/>
    <property type="evidence" value="ECO:0007669"/>
    <property type="project" value="InterPro"/>
</dbReference>
<evidence type="ECO:0000256" key="9">
    <source>
        <dbReference type="SAM" id="Phobius"/>
    </source>
</evidence>
<dbReference type="Gene3D" id="1.20.1250.20">
    <property type="entry name" value="MFS general substrate transporter like domains"/>
    <property type="match status" value="1"/>
</dbReference>
<evidence type="ECO:0000256" key="8">
    <source>
        <dbReference type="SAM" id="MobiDB-lite"/>
    </source>
</evidence>
<gene>
    <name evidence="11" type="ORF">FNL38_102272</name>
</gene>
<feature type="transmembrane region" description="Helical" evidence="9">
    <location>
        <begin position="380"/>
        <end position="400"/>
    </location>
</feature>
<reference evidence="11" key="1">
    <citation type="submission" date="2019-07" db="EMBL/GenBank/DDBJ databases">
        <title>Genomic Encyclopedia of Type Strains, Phase IV (KMG-IV): sequencing the most valuable type-strain genomes for metagenomic binning, comparative biology and taxonomic classification.</title>
        <authorList>
            <person name="Goeker M."/>
        </authorList>
    </citation>
    <scope>NUCLEOTIDE SEQUENCE</scope>
    <source>
        <strain evidence="11">DSM 44596</strain>
    </source>
</reference>
<feature type="transmembrane region" description="Helical" evidence="9">
    <location>
        <begin position="184"/>
        <end position="203"/>
    </location>
</feature>
<dbReference type="PRINTS" id="PR01036">
    <property type="entry name" value="TCRTETB"/>
</dbReference>
<organism evidence="11">
    <name type="scientific">Nocardia globerula</name>
    <dbReference type="NCBI Taxonomy" id="1818"/>
    <lineage>
        <taxon>Bacteria</taxon>
        <taxon>Bacillati</taxon>
        <taxon>Actinomycetota</taxon>
        <taxon>Actinomycetes</taxon>
        <taxon>Mycobacteriales</taxon>
        <taxon>Nocardiaceae</taxon>
        <taxon>Nocardia</taxon>
    </lineage>
</organism>
<keyword evidence="5 9" id="KW-0812">Transmembrane</keyword>
<feature type="transmembrane region" description="Helical" evidence="9">
    <location>
        <begin position="121"/>
        <end position="144"/>
    </location>
</feature>
<feature type="transmembrane region" description="Helical" evidence="9">
    <location>
        <begin position="156"/>
        <end position="178"/>
    </location>
</feature>
<evidence type="ECO:0000256" key="7">
    <source>
        <dbReference type="ARBA" id="ARBA00023136"/>
    </source>
</evidence>
<name>A0A652YSX5_NOCGL</name>
<evidence type="ECO:0000259" key="10">
    <source>
        <dbReference type="PROSITE" id="PS50850"/>
    </source>
</evidence>